<dbReference type="PROSITE" id="PS50005">
    <property type="entry name" value="TPR"/>
    <property type="match status" value="2"/>
</dbReference>
<sequence length="833" mass="89088">MIEAKSGVSGGLGFHRFSQDFRSPVNPQIGGAKVKRKVKTSPNSVLDEPEENSDEEDGAQLLDFAEQLRKFLPLALSNLKDFRKKLGFLKAQASEENPEEKSRILCMLGQTLEYEGKYCERASDAADCFKLALESRPDTGLSQWYMDDETGTQRSLWLRCGNCLYSAARYAEAVALFRSALIFAEEEGSPAIALSPDTFGDQADSAERATQDGAAEGSSDMAAPLAPLHARVYVNLGVSLEALEDMREACFAYRNAIRVHPGYAMAHKQLGGAYMGVGRMRSAEAALTCAVTLQEDFVEAWADLGCARRWLGDHEGARIALARATELMPTQVLAHWNLAHAQRDSGEYAAAMVTFTRVLELQPTRWAAHVQHALCAVLLGQPLGGQQRALADLQAASLKAKKGSIEIGAAAMELRPRLRAMDLRPILGVMHLRPRIQADSSSMPAGFQVLKTAASSSGGFQVVLQLDDARLAVAREKEKLTEEFLQAAAAAAEGTAPSEPRCPTPSASGVDAPGGPQWHSEDQSACGAKTPSVPVSSSDDGGKRVQPEAEVAPAGRCSEAEVPTGTPRAEEEELIFEISPEESTAVEDCKSQAPLAADDLGESTAEEEGREGKGRLFGWRPAKLSFTPKADAARGGIKGGQRRNDKRYSKLGSQACSEEAPTPGAMHTSGDGVWTPGSGARMPAFASPAALKEMEGVTPLASSSPTGFLRREWRNLTSGTASPRSTHSGGAFSASPSSPSPLSNFIRGRYTAVSTDTPSGKPAMSSLQSADTPDTLKSGSFSSSFSSRLAQTGQRIFQRRSSNENQDNVNMRRSSIPKVTQKLSEGLLASDEK</sequence>
<feature type="compositionally biased region" description="Polar residues" evidence="2">
    <location>
        <begin position="788"/>
        <end position="823"/>
    </location>
</feature>
<dbReference type="PANTHER" id="PTHR45081">
    <property type="entry name" value="EF HAND FAMILY PROTEIN, PUTATIVE, EXPRESSED-RELATED"/>
    <property type="match status" value="1"/>
</dbReference>
<name>A0AAE0LCN3_9CHLO</name>
<comment type="caution">
    <text evidence="3">The sequence shown here is derived from an EMBL/GenBank/DDBJ whole genome shotgun (WGS) entry which is preliminary data.</text>
</comment>
<feature type="region of interest" description="Disordered" evidence="2">
    <location>
        <begin position="194"/>
        <end position="219"/>
    </location>
</feature>
<feature type="region of interest" description="Disordered" evidence="2">
    <location>
        <begin position="696"/>
        <end position="833"/>
    </location>
</feature>
<dbReference type="SUPFAM" id="SSF48452">
    <property type="entry name" value="TPR-like"/>
    <property type="match status" value="1"/>
</dbReference>
<accession>A0AAE0LCN3</accession>
<keyword evidence="4" id="KW-1185">Reference proteome</keyword>
<feature type="region of interest" description="Disordered" evidence="2">
    <location>
        <begin position="491"/>
        <end position="569"/>
    </location>
</feature>
<feature type="compositionally biased region" description="Polar residues" evidence="2">
    <location>
        <begin position="765"/>
        <end position="777"/>
    </location>
</feature>
<dbReference type="Pfam" id="PF13181">
    <property type="entry name" value="TPR_8"/>
    <property type="match status" value="2"/>
</dbReference>
<feature type="region of interest" description="Disordered" evidence="2">
    <location>
        <begin position="23"/>
        <end position="57"/>
    </location>
</feature>
<gene>
    <name evidence="3" type="ORF">CYMTET_12223</name>
</gene>
<proteinExistence type="predicted"/>
<evidence type="ECO:0000313" key="3">
    <source>
        <dbReference type="EMBL" id="KAK3279919.1"/>
    </source>
</evidence>
<evidence type="ECO:0000256" key="1">
    <source>
        <dbReference type="PROSITE-ProRule" id="PRU00339"/>
    </source>
</evidence>
<dbReference type="PANTHER" id="PTHR45081:SF1">
    <property type="entry name" value="EF HAND FAMILY PROTEIN, PUTATIVE, EXPRESSED-RELATED"/>
    <property type="match status" value="1"/>
</dbReference>
<dbReference type="AlphaFoldDB" id="A0AAE0LCN3"/>
<dbReference type="SMART" id="SM00028">
    <property type="entry name" value="TPR"/>
    <property type="match status" value="6"/>
</dbReference>
<dbReference type="InterPro" id="IPR019734">
    <property type="entry name" value="TPR_rpt"/>
</dbReference>
<feature type="compositionally biased region" description="Low complexity" evidence="2">
    <location>
        <begin position="728"/>
        <end position="743"/>
    </location>
</feature>
<reference evidence="3 4" key="1">
    <citation type="journal article" date="2015" name="Genome Biol. Evol.">
        <title>Comparative Genomics of a Bacterivorous Green Alga Reveals Evolutionary Causalities and Consequences of Phago-Mixotrophic Mode of Nutrition.</title>
        <authorList>
            <person name="Burns J.A."/>
            <person name="Paasch A."/>
            <person name="Narechania A."/>
            <person name="Kim E."/>
        </authorList>
    </citation>
    <scope>NUCLEOTIDE SEQUENCE [LARGE SCALE GENOMIC DNA]</scope>
    <source>
        <strain evidence="3 4">PLY_AMNH</strain>
    </source>
</reference>
<dbReference type="EMBL" id="LGRX02004610">
    <property type="protein sequence ID" value="KAK3279919.1"/>
    <property type="molecule type" value="Genomic_DNA"/>
</dbReference>
<organism evidence="3 4">
    <name type="scientific">Cymbomonas tetramitiformis</name>
    <dbReference type="NCBI Taxonomy" id="36881"/>
    <lineage>
        <taxon>Eukaryota</taxon>
        <taxon>Viridiplantae</taxon>
        <taxon>Chlorophyta</taxon>
        <taxon>Pyramimonadophyceae</taxon>
        <taxon>Pyramimonadales</taxon>
        <taxon>Pyramimonadaceae</taxon>
        <taxon>Cymbomonas</taxon>
    </lineage>
</organism>
<keyword evidence="1" id="KW-0802">TPR repeat</keyword>
<feature type="compositionally biased region" description="Acidic residues" evidence="2">
    <location>
        <begin position="599"/>
        <end position="609"/>
    </location>
</feature>
<dbReference type="Proteomes" id="UP001190700">
    <property type="component" value="Unassembled WGS sequence"/>
</dbReference>
<dbReference type="Gene3D" id="1.25.40.10">
    <property type="entry name" value="Tetratricopeptide repeat domain"/>
    <property type="match status" value="2"/>
</dbReference>
<feature type="compositionally biased region" description="Low complexity" evidence="2">
    <location>
        <begin position="778"/>
        <end position="787"/>
    </location>
</feature>
<feature type="compositionally biased region" description="Polar residues" evidence="2">
    <location>
        <begin position="715"/>
        <end position="727"/>
    </location>
</feature>
<evidence type="ECO:0000313" key="4">
    <source>
        <dbReference type="Proteomes" id="UP001190700"/>
    </source>
</evidence>
<feature type="repeat" description="TPR" evidence="1">
    <location>
        <begin position="332"/>
        <end position="365"/>
    </location>
</feature>
<dbReference type="GO" id="GO:0005886">
    <property type="term" value="C:plasma membrane"/>
    <property type="evidence" value="ECO:0007669"/>
    <property type="project" value="TreeGrafter"/>
</dbReference>
<feature type="repeat" description="TPR" evidence="1">
    <location>
        <begin position="230"/>
        <end position="263"/>
    </location>
</feature>
<dbReference type="InterPro" id="IPR011990">
    <property type="entry name" value="TPR-like_helical_dom_sf"/>
</dbReference>
<protein>
    <recommendedName>
        <fullName evidence="5">Tetratricopeptide repeat-containing protein</fullName>
    </recommendedName>
</protein>
<evidence type="ECO:0000256" key="2">
    <source>
        <dbReference type="SAM" id="MobiDB-lite"/>
    </source>
</evidence>
<feature type="compositionally biased region" description="Acidic residues" evidence="2">
    <location>
        <begin position="47"/>
        <end position="57"/>
    </location>
</feature>
<feature type="region of interest" description="Disordered" evidence="2">
    <location>
        <begin position="595"/>
        <end position="680"/>
    </location>
</feature>
<evidence type="ECO:0008006" key="5">
    <source>
        <dbReference type="Google" id="ProtNLM"/>
    </source>
</evidence>